<proteinExistence type="inferred from homology"/>
<dbReference type="Proteomes" id="UP000269573">
    <property type="component" value="Unassembled WGS sequence"/>
</dbReference>
<dbReference type="InterPro" id="IPR036881">
    <property type="entry name" value="Glyco_hydro_3_C_sf"/>
</dbReference>
<keyword evidence="4" id="KW-0378">Hydrolase</keyword>
<dbReference type="AlphaFoldDB" id="A0A3M8D7B7"/>
<accession>A0A3M8D7B7</accession>
<dbReference type="SUPFAM" id="SSF49373">
    <property type="entry name" value="Invasin/intimin cell-adhesion fragments"/>
    <property type="match status" value="1"/>
</dbReference>
<comment type="similarity">
    <text evidence="2">Belongs to the glycosyl hydrolase 3 family.</text>
</comment>
<dbReference type="RefSeq" id="WP_122924462.1">
    <property type="nucleotide sequence ID" value="NZ_RHHU01000010.1"/>
</dbReference>
<dbReference type="FunFam" id="3.20.20.300:FF:000014">
    <property type="entry name" value="Beta-hexosaminidase, lipoprotein"/>
    <property type="match status" value="1"/>
</dbReference>
<evidence type="ECO:0000256" key="4">
    <source>
        <dbReference type="ARBA" id="ARBA00022801"/>
    </source>
</evidence>
<feature type="signal peptide" evidence="6">
    <location>
        <begin position="1"/>
        <end position="25"/>
    </location>
</feature>
<evidence type="ECO:0000259" key="8">
    <source>
        <dbReference type="Pfam" id="PF01915"/>
    </source>
</evidence>
<evidence type="ECO:0000313" key="10">
    <source>
        <dbReference type="Proteomes" id="UP000269573"/>
    </source>
</evidence>
<dbReference type="GO" id="GO:0005975">
    <property type="term" value="P:carbohydrate metabolic process"/>
    <property type="evidence" value="ECO:0007669"/>
    <property type="project" value="InterPro"/>
</dbReference>
<evidence type="ECO:0000256" key="6">
    <source>
        <dbReference type="SAM" id="SignalP"/>
    </source>
</evidence>
<comment type="caution">
    <text evidence="9">The sequence shown here is derived from an EMBL/GenBank/DDBJ whole genome shotgun (WGS) entry which is preliminary data.</text>
</comment>
<protein>
    <recommendedName>
        <fullName evidence="3">beta-N-acetylhexosaminidase</fullName>
        <ecNumber evidence="3">3.2.1.52</ecNumber>
    </recommendedName>
</protein>
<comment type="catalytic activity">
    <reaction evidence="1">
        <text>Hydrolysis of terminal non-reducing N-acetyl-D-hexosamine residues in N-acetyl-beta-D-hexosaminides.</text>
        <dbReference type="EC" id="3.2.1.52"/>
    </reaction>
</comment>
<dbReference type="EMBL" id="RHHU01000010">
    <property type="protein sequence ID" value="RNB83966.1"/>
    <property type="molecule type" value="Genomic_DNA"/>
</dbReference>
<dbReference type="PANTHER" id="PTHR30480">
    <property type="entry name" value="BETA-HEXOSAMINIDASE-RELATED"/>
    <property type="match status" value="1"/>
</dbReference>
<dbReference type="SUPFAM" id="SSF51445">
    <property type="entry name" value="(Trans)glycosidases"/>
    <property type="match status" value="1"/>
</dbReference>
<dbReference type="PRINTS" id="PR00133">
    <property type="entry name" value="GLHYDRLASE3"/>
</dbReference>
<evidence type="ECO:0000256" key="3">
    <source>
        <dbReference type="ARBA" id="ARBA00012663"/>
    </source>
</evidence>
<dbReference type="Gene3D" id="3.20.20.300">
    <property type="entry name" value="Glycoside hydrolase, family 3, N-terminal domain"/>
    <property type="match status" value="1"/>
</dbReference>
<dbReference type="GO" id="GO:0009254">
    <property type="term" value="P:peptidoglycan turnover"/>
    <property type="evidence" value="ECO:0007669"/>
    <property type="project" value="TreeGrafter"/>
</dbReference>
<feature type="domain" description="Glycoside hydrolase family 3 N-terminal" evidence="7">
    <location>
        <begin position="154"/>
        <end position="488"/>
    </location>
</feature>
<keyword evidence="5" id="KW-0326">Glycosidase</keyword>
<dbReference type="InterPro" id="IPR050226">
    <property type="entry name" value="NagZ_Beta-hexosaminidase"/>
</dbReference>
<name>A0A3M8D7B7_9BACL</name>
<evidence type="ECO:0000256" key="1">
    <source>
        <dbReference type="ARBA" id="ARBA00001231"/>
    </source>
</evidence>
<sequence>MRVGRKKISAVLMVLALLLSQAIYSQSVVKTNAEERTDVVDLIISLNAPEAEGGMAAGDTLQLQALHVYRDGHFEKASAGLKWKTSNKNVAAVDEKGIVSFAKHPGRTFISVTDGKFEDRIAFDYKNKEEQKVTVVKQKGERYQIIDRAISGMTLEEKVGQMMMPDFRKWNGKDVTNMLPEIEALVKKYKVGGVILFRENVVNTEQTVRLVHDYQLAAEKYGLLVTIDQEGGIVTRLQQGTDMPGNMALGATRSKELALQVGDVIGKELAALGINTNFAPDMDVNNNPDNPVIGVRSFGEDPQLVSDLGVAYVKGLQQNGIAATAKHFPGHGDTAVDSHLGLPEVPHDKERLAKVELYPFKKAMEAGVDAIMTAHVTFPKIDDTKVISKKDGTEIALPATLSPKVITGLIREELGFDGVVSTDAMNMQAIADHFGPVDAAVRAVQAGVDIVLMPIGLEEVTSGVLQAVKKGEISEERIEHSVKRILTLKVKRGIFQAENPEGADAQIERAKAIIGSAENKQVEAEAAARSVTMVKNSGALPLKLVEDKKIVVVGTTYIDSLADAVKKHHANTATIQIAGEALTNEQAKLVEEADAVIIGSYTFDVKGRSPDNALMGIYKQIIQKTDKPVIAVGIRNPYDIMAYPEVDAYLAQYGFRNASFAATADTIFGKNNPTGKLPVTIPDGKGGALYEFGHGLSYQPRESEKEIE</sequence>
<dbReference type="InterPro" id="IPR001764">
    <property type="entry name" value="Glyco_hydro_3_N"/>
</dbReference>
<dbReference type="SUPFAM" id="SSF52279">
    <property type="entry name" value="Beta-D-glucan exohydrolase, C-terminal domain"/>
    <property type="match status" value="1"/>
</dbReference>
<evidence type="ECO:0000256" key="5">
    <source>
        <dbReference type="ARBA" id="ARBA00023295"/>
    </source>
</evidence>
<reference evidence="9 10" key="1">
    <citation type="submission" date="2018-10" db="EMBL/GenBank/DDBJ databases">
        <title>Phylogenomics of Brevibacillus.</title>
        <authorList>
            <person name="Dunlap C."/>
        </authorList>
    </citation>
    <scope>NUCLEOTIDE SEQUENCE [LARGE SCALE GENOMIC DNA]</scope>
    <source>
        <strain evidence="9 10">JCM 15774</strain>
    </source>
</reference>
<evidence type="ECO:0000256" key="2">
    <source>
        <dbReference type="ARBA" id="ARBA00005336"/>
    </source>
</evidence>
<evidence type="ECO:0000259" key="7">
    <source>
        <dbReference type="Pfam" id="PF00933"/>
    </source>
</evidence>
<feature type="chain" id="PRO_5038863934" description="beta-N-acetylhexosaminidase" evidence="6">
    <location>
        <begin position="26"/>
        <end position="708"/>
    </location>
</feature>
<dbReference type="Gene3D" id="3.40.50.1700">
    <property type="entry name" value="Glycoside hydrolase family 3 C-terminal domain"/>
    <property type="match status" value="1"/>
</dbReference>
<dbReference type="PANTHER" id="PTHR30480:SF13">
    <property type="entry name" value="BETA-HEXOSAMINIDASE"/>
    <property type="match status" value="1"/>
</dbReference>
<dbReference type="InterPro" id="IPR008964">
    <property type="entry name" value="Invasin/intimin_cell_adhesion"/>
</dbReference>
<organism evidence="9 10">
    <name type="scientific">Brevibacillus nitrificans</name>
    <dbReference type="NCBI Taxonomy" id="651560"/>
    <lineage>
        <taxon>Bacteria</taxon>
        <taxon>Bacillati</taxon>
        <taxon>Bacillota</taxon>
        <taxon>Bacilli</taxon>
        <taxon>Bacillales</taxon>
        <taxon>Paenibacillaceae</taxon>
        <taxon>Brevibacillus</taxon>
    </lineage>
</organism>
<evidence type="ECO:0000313" key="9">
    <source>
        <dbReference type="EMBL" id="RNB83966.1"/>
    </source>
</evidence>
<dbReference type="Pfam" id="PF00933">
    <property type="entry name" value="Glyco_hydro_3"/>
    <property type="match status" value="1"/>
</dbReference>
<dbReference type="EC" id="3.2.1.52" evidence="3"/>
<dbReference type="InterPro" id="IPR036962">
    <property type="entry name" value="Glyco_hydro_3_N_sf"/>
</dbReference>
<dbReference type="Gene3D" id="2.60.40.1080">
    <property type="match status" value="1"/>
</dbReference>
<keyword evidence="6" id="KW-0732">Signal</keyword>
<gene>
    <name evidence="9" type="ORF">EDM59_15765</name>
</gene>
<feature type="domain" description="Glycoside hydrolase family 3 C-terminal" evidence="8">
    <location>
        <begin position="532"/>
        <end position="698"/>
    </location>
</feature>
<dbReference type="InterPro" id="IPR017853">
    <property type="entry name" value="GH"/>
</dbReference>
<dbReference type="GO" id="GO:0004563">
    <property type="term" value="F:beta-N-acetylhexosaminidase activity"/>
    <property type="evidence" value="ECO:0007669"/>
    <property type="project" value="UniProtKB-EC"/>
</dbReference>
<keyword evidence="10" id="KW-1185">Reference proteome</keyword>
<dbReference type="Pfam" id="PF01915">
    <property type="entry name" value="Glyco_hydro_3_C"/>
    <property type="match status" value="1"/>
</dbReference>
<dbReference type="InterPro" id="IPR002772">
    <property type="entry name" value="Glyco_hydro_3_C"/>
</dbReference>